<reference evidence="1" key="2">
    <citation type="journal article" date="2021" name="PeerJ">
        <title>Extensive microbial diversity within the chicken gut microbiome revealed by metagenomics and culture.</title>
        <authorList>
            <person name="Gilroy R."/>
            <person name="Ravi A."/>
            <person name="Getino M."/>
            <person name="Pursley I."/>
            <person name="Horton D.L."/>
            <person name="Alikhan N.F."/>
            <person name="Baker D."/>
            <person name="Gharbi K."/>
            <person name="Hall N."/>
            <person name="Watson M."/>
            <person name="Adriaenssens E.M."/>
            <person name="Foster-Nyarko E."/>
            <person name="Jarju S."/>
            <person name="Secka A."/>
            <person name="Antonio M."/>
            <person name="Oren A."/>
            <person name="Chaudhuri R.R."/>
            <person name="La Ragione R."/>
            <person name="Hildebrand F."/>
            <person name="Pallen M.J."/>
        </authorList>
    </citation>
    <scope>NUCLEOTIDE SEQUENCE</scope>
    <source>
        <strain evidence="1">ChiHjej12B11-7776</strain>
    </source>
</reference>
<comment type="caution">
    <text evidence="1">The sequence shown here is derived from an EMBL/GenBank/DDBJ whole genome shotgun (WGS) entry which is preliminary data.</text>
</comment>
<protein>
    <submittedName>
        <fullName evidence="1">Uncharacterized protein</fullName>
    </submittedName>
</protein>
<name>A0A9D1SPI7_9BACT</name>
<organism evidence="1 2">
    <name type="scientific">Candidatus Fimimonas merdipullorum</name>
    <dbReference type="NCBI Taxonomy" id="2840822"/>
    <lineage>
        <taxon>Bacteria</taxon>
        <taxon>Pseudomonadati</taxon>
        <taxon>Myxococcota</taxon>
        <taxon>Myxococcia</taxon>
        <taxon>Myxococcales</taxon>
        <taxon>Cystobacterineae</taxon>
        <taxon>Myxococcaceae</taxon>
        <taxon>Myxococcaceae incertae sedis</taxon>
        <taxon>Candidatus Fimimonas</taxon>
    </lineage>
</organism>
<evidence type="ECO:0000313" key="1">
    <source>
        <dbReference type="EMBL" id="HIU90640.1"/>
    </source>
</evidence>
<accession>A0A9D1SPI7</accession>
<dbReference type="Proteomes" id="UP000886852">
    <property type="component" value="Unassembled WGS sequence"/>
</dbReference>
<gene>
    <name evidence="1" type="ORF">IAC72_01310</name>
</gene>
<reference evidence="1" key="1">
    <citation type="submission" date="2020-10" db="EMBL/GenBank/DDBJ databases">
        <authorList>
            <person name="Gilroy R."/>
        </authorList>
    </citation>
    <scope>NUCLEOTIDE SEQUENCE</scope>
    <source>
        <strain evidence="1">ChiHjej12B11-7776</strain>
    </source>
</reference>
<evidence type="ECO:0000313" key="2">
    <source>
        <dbReference type="Proteomes" id="UP000886852"/>
    </source>
</evidence>
<sequence>MKNCLCDGHSQNFCRAKNMVLGDSTSLDCDAFCRDVKAFLSRYFVFSGASVEVVRGSRCKLVICVNVTDVSKSRRLPS</sequence>
<dbReference type="EMBL" id="DVOC01000025">
    <property type="protein sequence ID" value="HIU90640.1"/>
    <property type="molecule type" value="Genomic_DNA"/>
</dbReference>
<proteinExistence type="predicted"/>
<dbReference type="AlphaFoldDB" id="A0A9D1SPI7"/>